<comment type="caution">
    <text evidence="3">The sequence shown here is derived from an EMBL/GenBank/DDBJ whole genome shotgun (WGS) entry which is preliminary data.</text>
</comment>
<dbReference type="SUPFAM" id="SSF89796">
    <property type="entry name" value="CoA-transferase family III (CaiB/BaiF)"/>
    <property type="match status" value="2"/>
</dbReference>
<proteinExistence type="predicted"/>
<dbReference type="PANTHER" id="PTHR48228:SF6">
    <property type="entry name" value="L-CARNITINE COA-TRANSFERASE"/>
    <property type="match status" value="1"/>
</dbReference>
<dbReference type="OrthoDB" id="5720311at2"/>
<gene>
    <name evidence="3" type="ORF">CDQ91_17000</name>
</gene>
<dbReference type="InterPro" id="IPR044855">
    <property type="entry name" value="CoA-Trfase_III_dom3_sf"/>
</dbReference>
<reference evidence="3 4" key="1">
    <citation type="journal article" date="2002" name="Int. J. Syst. Evol. Microbiol.">
        <title>Sphingopyxis witflariensis sp. nov., isolated from activated sludge.</title>
        <authorList>
            <person name="Kampfer P."/>
            <person name="Witzenberger R."/>
            <person name="Denner E.B."/>
            <person name="Busse H.J."/>
            <person name="Neef A."/>
        </authorList>
    </citation>
    <scope>NUCLEOTIDE SEQUENCE [LARGE SCALE GENOMIC DNA]</scope>
    <source>
        <strain evidence="3 4">DSM 14551</strain>
    </source>
</reference>
<feature type="compositionally biased region" description="Basic and acidic residues" evidence="2">
    <location>
        <begin position="680"/>
        <end position="689"/>
    </location>
</feature>
<evidence type="ECO:0000256" key="1">
    <source>
        <dbReference type="ARBA" id="ARBA00022679"/>
    </source>
</evidence>
<dbReference type="Gene3D" id="3.40.50.10540">
    <property type="entry name" value="Crotonobetainyl-coa:carnitine coa-transferase, domain 1"/>
    <property type="match status" value="2"/>
</dbReference>
<dbReference type="RefSeq" id="WP_088473902.1">
    <property type="nucleotide sequence ID" value="NZ_NISJ01000011.1"/>
</dbReference>
<name>A0A246JJZ7_9SPHN</name>
<accession>A0A246JJZ7</accession>
<dbReference type="EMBL" id="NISJ01000011">
    <property type="protein sequence ID" value="OWQ92850.1"/>
    <property type="molecule type" value="Genomic_DNA"/>
</dbReference>
<dbReference type="PANTHER" id="PTHR48228">
    <property type="entry name" value="SUCCINYL-COA--D-CITRAMALATE COA-TRANSFERASE"/>
    <property type="match status" value="1"/>
</dbReference>
<dbReference type="InterPro" id="IPR003673">
    <property type="entry name" value="CoA-Trfase_fam_III"/>
</dbReference>
<dbReference type="Proteomes" id="UP000197097">
    <property type="component" value="Unassembled WGS sequence"/>
</dbReference>
<evidence type="ECO:0000313" key="3">
    <source>
        <dbReference type="EMBL" id="OWQ92850.1"/>
    </source>
</evidence>
<dbReference type="InterPro" id="IPR023606">
    <property type="entry name" value="CoA-Trfase_III_dom_1_sf"/>
</dbReference>
<dbReference type="GO" id="GO:0003824">
    <property type="term" value="F:catalytic activity"/>
    <property type="evidence" value="ECO:0007669"/>
    <property type="project" value="InterPro"/>
</dbReference>
<evidence type="ECO:0000256" key="2">
    <source>
        <dbReference type="SAM" id="MobiDB-lite"/>
    </source>
</evidence>
<organism evidence="3 4">
    <name type="scientific">Sphingopyxis witflariensis</name>
    <dbReference type="NCBI Taxonomy" id="173675"/>
    <lineage>
        <taxon>Bacteria</taxon>
        <taxon>Pseudomonadati</taxon>
        <taxon>Pseudomonadota</taxon>
        <taxon>Alphaproteobacteria</taxon>
        <taxon>Sphingomonadales</taxon>
        <taxon>Sphingomonadaceae</taxon>
        <taxon>Sphingopyxis</taxon>
    </lineage>
</organism>
<protein>
    <submittedName>
        <fullName evidence="3">Acyl-CoA hydratase</fullName>
    </submittedName>
</protein>
<sequence>MSVDRPLSGVRIVDLVAGPMAPITRYLAELGARVDRFVPPPAAPDAADIAANAGKIVHAEALSSEVLRAADIIVALPEAPLDYAELAAANPALVLMHVSDFGTGNSLSDWQASDAVLHALSGGLSRSGIRGRAPLLPPGELAWQCAASQGAYVLAAAYYRALRSGRGDLIDFSALDGAMQALDPGYGINGSATMGRPAHLLSRDRPAKGTQYPIFACADGQIRICLLAPRQWQGMFRWMGEPAAFAAPEFAKMNVRQQSEELRAALGAFFAPRLRADLEAEGQAHGVPIAAMLSFAEFAASEQVAARNALTEITLADSRRVTLPNGVLTIDGTRMGPQGETAAAAPPVSGTAAMALPFEGLKVLDLGVIVVGAEAGRMFADGGADVIKVESAAFPDGSRQSYLPYGLSTSFAAGHRGKRSLGLDLRHEKGRALFLDLVKQADVLLSNFKPGTLDSLGIGPDLLAATNSRLVMADSSAFGPTGPWAKRLGYGPLVRAATGLTAMWRYDDDPDSFSDAVTVYPDHVAGRVSALGAVALLIRRERTGRGGVASVSQAEVMLAQFASHLVARDLPESSGQPCGASILFPAAGDDEWCVVTIRGAGDEAKLEAILGKQPSDLHDRLAEWIAARDAMDSARALQAAGIAAAPMLRVADLPDSVYARERDCYRRDAHPHLADPVVSERRAARHRDQPVLSPAPAPLMGEQTGAIIPEWLDRDGEDMARLIEEGILHPVSQSELSQIQKHLAKVGHDTRDAATVR</sequence>
<evidence type="ECO:0000313" key="4">
    <source>
        <dbReference type="Proteomes" id="UP000197097"/>
    </source>
</evidence>
<dbReference type="Gene3D" id="3.30.1540.10">
    <property type="entry name" value="formyl-coa transferase, domain 3"/>
    <property type="match status" value="2"/>
</dbReference>
<feature type="region of interest" description="Disordered" evidence="2">
    <location>
        <begin position="680"/>
        <end position="700"/>
    </location>
</feature>
<dbReference type="AlphaFoldDB" id="A0A246JJZ7"/>
<keyword evidence="1" id="KW-0808">Transferase</keyword>
<dbReference type="Pfam" id="PF02515">
    <property type="entry name" value="CoA_transf_3"/>
    <property type="match status" value="2"/>
</dbReference>
<keyword evidence="4" id="KW-1185">Reference proteome</keyword>
<dbReference type="InterPro" id="IPR050509">
    <property type="entry name" value="CoA-transferase_III"/>
</dbReference>